<keyword evidence="14" id="KW-0505">Motor protein</keyword>
<evidence type="ECO:0000259" key="18">
    <source>
        <dbReference type="SMART" id="SM00382"/>
    </source>
</evidence>
<evidence type="ECO:0000256" key="6">
    <source>
        <dbReference type="ARBA" id="ARBA00022490"/>
    </source>
</evidence>
<dbReference type="Gene3D" id="1.10.8.710">
    <property type="match status" value="1"/>
</dbReference>
<dbReference type="FunFam" id="1.20.58.1120:FF:000013">
    <property type="entry name" value="Dynein heavy chain-like protein"/>
    <property type="match status" value="1"/>
</dbReference>
<dbReference type="GO" id="GO:0008104">
    <property type="term" value="P:intracellular protein localization"/>
    <property type="evidence" value="ECO:0007669"/>
    <property type="project" value="UniProtKB-ARBA"/>
</dbReference>
<name>A0A7S1KNU3_9EUKA</name>
<protein>
    <recommendedName>
        <fullName evidence="5">Dynein heavy chain, cytoplasmic</fullName>
    </recommendedName>
</protein>
<dbReference type="InterPro" id="IPR043160">
    <property type="entry name" value="Dynein_C_barrel"/>
</dbReference>
<evidence type="ECO:0000256" key="14">
    <source>
        <dbReference type="ARBA" id="ARBA00023175"/>
    </source>
</evidence>
<feature type="coiled-coil region" evidence="17">
    <location>
        <begin position="798"/>
        <end position="825"/>
    </location>
</feature>
<dbReference type="Pfam" id="PF12781">
    <property type="entry name" value="AAA_9"/>
    <property type="match status" value="1"/>
</dbReference>
<dbReference type="Gene3D" id="1.10.472.130">
    <property type="match status" value="1"/>
</dbReference>
<keyword evidence="10" id="KW-0067">ATP-binding</keyword>
<dbReference type="Pfam" id="PF08385">
    <property type="entry name" value="DHC_N1"/>
    <property type="match status" value="2"/>
</dbReference>
<evidence type="ECO:0000256" key="10">
    <source>
        <dbReference type="ARBA" id="ARBA00022840"/>
    </source>
</evidence>
<dbReference type="InterPro" id="IPR013594">
    <property type="entry name" value="Dynein_heavy_tail"/>
</dbReference>
<keyword evidence="11" id="KW-0243">Dynein</keyword>
<dbReference type="InterPro" id="IPR004273">
    <property type="entry name" value="Dynein_heavy_D6_P-loop"/>
</dbReference>
<evidence type="ECO:0000256" key="4">
    <source>
        <dbReference type="ARBA" id="ARBA00011655"/>
    </source>
</evidence>
<dbReference type="InterPro" id="IPR054354">
    <property type="entry name" value="DYNC2H1-like_lid"/>
</dbReference>
<keyword evidence="9" id="KW-0547">Nucleotide-binding</keyword>
<dbReference type="FunFam" id="3.20.180.20:FF:000002">
    <property type="entry name" value="Cytoplasmic dynein heavy chain 1"/>
    <property type="match status" value="1"/>
</dbReference>
<dbReference type="InterPro" id="IPR041228">
    <property type="entry name" value="Dynein_C"/>
</dbReference>
<dbReference type="SMART" id="SM00382">
    <property type="entry name" value="AAA"/>
    <property type="match status" value="4"/>
</dbReference>
<dbReference type="Gene3D" id="3.10.490.20">
    <property type="match status" value="1"/>
</dbReference>
<dbReference type="FunFam" id="1.10.287.2620:FF:000001">
    <property type="entry name" value="Cytoplasmic dynein heavy chain 1"/>
    <property type="match status" value="1"/>
</dbReference>
<keyword evidence="6" id="KW-0963">Cytoplasm</keyword>
<dbReference type="Pfam" id="PF18199">
    <property type="entry name" value="Dynein_C"/>
    <property type="match status" value="1"/>
</dbReference>
<keyword evidence="8" id="KW-0677">Repeat</keyword>
<dbReference type="FunFam" id="3.40.50.300:FF:001013">
    <property type="entry name" value="Dynein heavy chain, cytoplasmic"/>
    <property type="match status" value="1"/>
</dbReference>
<dbReference type="FunFam" id="1.20.920.20:FF:000002">
    <property type="entry name" value="Cytoplasmic dynein 1 heavy chain"/>
    <property type="match status" value="1"/>
</dbReference>
<evidence type="ECO:0000256" key="1">
    <source>
        <dbReference type="ARBA" id="ARBA00004245"/>
    </source>
</evidence>
<dbReference type="InterPro" id="IPR042228">
    <property type="entry name" value="Dynein_linker_3"/>
</dbReference>
<dbReference type="Pfam" id="PF12777">
    <property type="entry name" value="MT"/>
    <property type="match status" value="1"/>
</dbReference>
<dbReference type="FunFam" id="1.20.140.100:FF:000002">
    <property type="entry name" value="Cytoplasmic dynein heavy chain 1"/>
    <property type="match status" value="1"/>
</dbReference>
<evidence type="ECO:0000256" key="12">
    <source>
        <dbReference type="ARBA" id="ARBA00023054"/>
    </source>
</evidence>
<dbReference type="InterPro" id="IPR027417">
    <property type="entry name" value="P-loop_NTPase"/>
</dbReference>
<dbReference type="InterPro" id="IPR035699">
    <property type="entry name" value="AAA_6"/>
</dbReference>
<keyword evidence="15" id="KW-0206">Cytoskeleton</keyword>
<dbReference type="InterPro" id="IPR043157">
    <property type="entry name" value="Dynein_AAA1S"/>
</dbReference>
<evidence type="ECO:0000256" key="3">
    <source>
        <dbReference type="ARBA" id="ARBA00008887"/>
    </source>
</evidence>
<dbReference type="CDD" id="cd00009">
    <property type="entry name" value="AAA"/>
    <property type="match status" value="1"/>
</dbReference>
<feature type="domain" description="AAA+ ATPase" evidence="18">
    <location>
        <begin position="2116"/>
        <end position="2249"/>
    </location>
</feature>
<evidence type="ECO:0000256" key="16">
    <source>
        <dbReference type="ARBA" id="ARBA00023273"/>
    </source>
</evidence>
<gene>
    <name evidence="19" type="ORF">PCOS0759_LOCUS3359</name>
</gene>
<organism evidence="19">
    <name type="scientific">Percolomonas cosmopolitus</name>
    <dbReference type="NCBI Taxonomy" id="63605"/>
    <lineage>
        <taxon>Eukaryota</taxon>
        <taxon>Discoba</taxon>
        <taxon>Heterolobosea</taxon>
        <taxon>Tetramitia</taxon>
        <taxon>Eutetramitia</taxon>
        <taxon>Percolomonadidae</taxon>
        <taxon>Percolomonas</taxon>
    </lineage>
</organism>
<feature type="coiled-coil region" evidence="17">
    <location>
        <begin position="3081"/>
        <end position="3189"/>
    </location>
</feature>
<dbReference type="FunFam" id="3.40.50.300:FF:000071">
    <property type="entry name" value="Cytoplasmic dynein heavy chain 1"/>
    <property type="match status" value="1"/>
</dbReference>
<dbReference type="Gene3D" id="1.10.287.2620">
    <property type="match status" value="1"/>
</dbReference>
<reference evidence="19" key="1">
    <citation type="submission" date="2021-01" db="EMBL/GenBank/DDBJ databases">
        <authorList>
            <person name="Corre E."/>
            <person name="Pelletier E."/>
            <person name="Niang G."/>
            <person name="Scheremetjew M."/>
            <person name="Finn R."/>
            <person name="Kale V."/>
            <person name="Holt S."/>
            <person name="Cochrane G."/>
            <person name="Meng A."/>
            <person name="Brown T."/>
            <person name="Cohen L."/>
        </authorList>
    </citation>
    <scope>NUCLEOTIDE SEQUENCE</scope>
    <source>
        <strain evidence="19">WS</strain>
    </source>
</reference>
<dbReference type="Gene3D" id="1.20.920.20">
    <property type="match status" value="1"/>
</dbReference>
<dbReference type="Gene3D" id="1.20.140.100">
    <property type="entry name" value="Dynein heavy chain, N-terminal domain 2"/>
    <property type="match status" value="1"/>
</dbReference>
<dbReference type="FunFam" id="3.40.50.300:FF:000373">
    <property type="entry name" value="Cytoplasmic dynein heavy chain 2"/>
    <property type="match status" value="1"/>
</dbReference>
<evidence type="ECO:0000256" key="7">
    <source>
        <dbReference type="ARBA" id="ARBA00022701"/>
    </source>
</evidence>
<dbReference type="Pfam" id="PF18198">
    <property type="entry name" value="AAA_lid_11"/>
    <property type="match status" value="1"/>
</dbReference>
<evidence type="ECO:0000256" key="8">
    <source>
        <dbReference type="ARBA" id="ARBA00022737"/>
    </source>
</evidence>
<dbReference type="Pfam" id="PF12775">
    <property type="entry name" value="AAA_7"/>
    <property type="match status" value="1"/>
</dbReference>
<dbReference type="GO" id="GO:0060271">
    <property type="term" value="P:cilium assembly"/>
    <property type="evidence" value="ECO:0007669"/>
    <property type="project" value="UniProtKB-ARBA"/>
</dbReference>
<dbReference type="GO" id="GO:0005524">
    <property type="term" value="F:ATP binding"/>
    <property type="evidence" value="ECO:0007669"/>
    <property type="project" value="UniProtKB-KW"/>
</dbReference>
<comment type="subunit">
    <text evidence="4">Consists of at least two heavy chains and a number of intermediate and light chains.</text>
</comment>
<feature type="coiled-coil region" evidence="17">
    <location>
        <begin position="3290"/>
        <end position="3352"/>
    </location>
</feature>
<dbReference type="InterPro" id="IPR013602">
    <property type="entry name" value="Dynein_heavy_linker"/>
</dbReference>
<evidence type="ECO:0000256" key="9">
    <source>
        <dbReference type="ARBA" id="ARBA00022741"/>
    </source>
</evidence>
<dbReference type="GO" id="GO:0005874">
    <property type="term" value="C:microtubule"/>
    <property type="evidence" value="ECO:0007669"/>
    <property type="project" value="UniProtKB-KW"/>
</dbReference>
<dbReference type="InterPro" id="IPR042219">
    <property type="entry name" value="AAA_lid_11_sf"/>
</dbReference>
<evidence type="ECO:0000256" key="17">
    <source>
        <dbReference type="SAM" id="Coils"/>
    </source>
</evidence>
<dbReference type="InterPro" id="IPR041658">
    <property type="entry name" value="AAA_lid_11"/>
</dbReference>
<dbReference type="FunFam" id="1.10.8.720:FF:000003">
    <property type="entry name" value="Cytoplasmic dynein heavy chain 2"/>
    <property type="match status" value="1"/>
</dbReference>
<evidence type="ECO:0000256" key="2">
    <source>
        <dbReference type="ARBA" id="ARBA00004522"/>
    </source>
</evidence>
<evidence type="ECO:0000256" key="5">
    <source>
        <dbReference type="ARBA" id="ARBA00022197"/>
    </source>
</evidence>
<dbReference type="InterPro" id="IPR024743">
    <property type="entry name" value="Dynein_HC_stalk"/>
</dbReference>
<dbReference type="Gene3D" id="1.20.1270.280">
    <property type="match status" value="1"/>
</dbReference>
<feature type="domain" description="AAA+ ATPase" evidence="18">
    <location>
        <begin position="2481"/>
        <end position="2631"/>
    </location>
</feature>
<dbReference type="Pfam" id="PF12774">
    <property type="entry name" value="AAA_6"/>
    <property type="match status" value="1"/>
</dbReference>
<proteinExistence type="inferred from homology"/>
<dbReference type="EMBL" id="HBGD01004076">
    <property type="protein sequence ID" value="CAD9080119.1"/>
    <property type="molecule type" value="Transcribed_RNA"/>
</dbReference>
<dbReference type="GO" id="GO:0060170">
    <property type="term" value="C:ciliary membrane"/>
    <property type="evidence" value="ECO:0007669"/>
    <property type="project" value="UniProtKB-SubCell"/>
</dbReference>
<dbReference type="Pfam" id="PF08393">
    <property type="entry name" value="DHC_N2"/>
    <property type="match status" value="1"/>
</dbReference>
<dbReference type="GO" id="GO:0045505">
    <property type="term" value="F:dynein intermediate chain binding"/>
    <property type="evidence" value="ECO:0007669"/>
    <property type="project" value="InterPro"/>
</dbReference>
<dbReference type="GO" id="GO:0007018">
    <property type="term" value="P:microtubule-based movement"/>
    <property type="evidence" value="ECO:0007669"/>
    <property type="project" value="InterPro"/>
</dbReference>
<dbReference type="GO" id="GO:0030286">
    <property type="term" value="C:dynein complex"/>
    <property type="evidence" value="ECO:0007669"/>
    <property type="project" value="UniProtKB-KW"/>
</dbReference>
<sequence length="4520" mass="521523">MYHQMLTSVIEPHLRKQIEHDKKENTDILQNLENFSVSLYQCQQEFNIPELNVQDYIHPVVQRLNSLDDFQPNSQILNEIEERLGHLSQKMVELSTTEMAPEEITSSTKEIEYWKTLESVMMRVLSNDQMESPKMQLTLSILKANGCFRTLTPLMEHRNNLEYQAKNKAEDYVQLLKSVPIRDLLNAPNIRSLTDAISRVFSAIGRIRSSNFPVKRAKTFLECVSEEMKQRLLTLLRGIMSLSYDDFQDVTNECANLFAKWSSEARNFEEIAKQAANKRHETQIDLRNCPHEALQKRIEKIRQFRKEHHEFQVVIDSAFTPNAVLSVGEDIDASMEMQIAYDFMKEKGDRLFEATDEEFETYLKEYNEKVDSVETYITRVLKEELGMAHSPGKSSNEMFRVFRKYNVLFYKPKIFGSVQEYQAELITKVQNDIKALQQKFMKKYVDSETRHISLLRDIPDVSGAIIWAAEIERQLDSYMKRVEDVYGLGWERLQLLRRDYTWTLNESLADFMGTNLYVLQNSIDRDPNMSKLKPEATGTAFALAFLQIVYEDSRNEWATTELESEKTLYSYEKHARLKEGSILEFAQKTLKNIGVGERHTQEKSLREECAHFKKKIREGIDARVDKWNEDITHILGKKQWKIIQIDNTDLKVEGPIFTITQQDSSYVLNVNFHPGLSEFVKEYRFLSLSWLNMKKKVNPLISKASVIVMEVYPMAISLQESVRSFYEITSRVNKDMQPLVDSFVRDVVKYIDEGFKQSWSKIKVEYTADLSQKVYRLNEEVNTLTRRMATVEFFLTSLENQSNTVEALTHNIKGIQDEIDAMNLASYPNLDMWVRHINTKIAAVLMEKLNYIIQHWMEYFVSEGTTEDKVIHDDDPQKELLRLALPSKRYRIEIKIDNGEMFADPSEYQARMDWYERFHQCLAVLLKLPMLQSGRYDNTLDQSTHATETQFLSLVEEIPGDLLTQAYKQIDVHVAQLAHYIQDWLKYQALWEMDDVTLFNMLGDDLSRWVGLIKELIEGARTQVNSSETYILFGQTSVHFKAVSKKIRDKYNTTLQSILREFKSKLNEFGNSLYNKISSTKEKVQKVRVESNIDDAIQFLTLMREIQRNHEMWKQEVEQYCEGEKILRTHQIDLDFTQEQIEGKWEELNQIIAMRNEKIKSIKNQLIEKIYQDDKSLAERLDTFEDEWNMKKPDKELITPEEALNRVMAFEAKFDNLCEAETKIHNAQEVLDLEVTVYRSSTNPDKTILQTVEEEIDNLKSVWTKLKTVYSALDDSRDVLFQSVIVRQFKDRLSAFLQELKDSPSWMHTYESFRQIRSKIENYVAAVPVLKELKTEAMADRHWKMLRKNLNANWELKELTVGQILDTDIETNEQVYKDVLRVAQGELVLEVHLREIQDKWNTFQVDLTNYHNKCFLIRGWDDLFDQVNDHLNSLISMRSSPYFKTFKERCVAWEKNLNDIRMISDLWLDVQRTWVYLEGIFTGNKDIKQQLPTETAKFNVVNNTFKSLMRKVQSNPLILEIIAIPNCLKTLEGLHTQLQRVQKSLGEYLEKQRAAFPRFYFVGDEDLLEIIGNADDPEKIQKHLKKMFAGINSLEIASIAPGGSYDVTALVSREGEKVSFKDTVKIDSKMRINEWLAAIERQMRETLGYVLDEAVPSLAGIYTLGNRLDLTSIEPWITTYPAQIVVLAVQIMWTRLVEQSIQACDLSSLLTLINQILEFLASRVLEEHDSVLQRRKIEYLITELVHQRDVVRLLEEKKIASTDDFSWLYYLRYYHNPNAATLEEKVSIRIANASFSYGYEYLGLIDKLVQTPLTDRCYLALTQALHSRMGGSPFGPAGTGKTETVKSLANAFGRFVLVFCCDENFDYKAMGRIFVGICMCGAWGCFDEFNRLQEKILSAVSQQILSIQTALRNESYDIELIERNVRVDPNTGVFITMNPGYAGRSNLPDNLKQLFRSIAMVKPDRELIAQVIMYSQGFNNAEKLASKVVLFFELSKETLSSQSHYDFGLRALKTVLVNAGLLKRLNFAESSPEKMFETEQSILIQSIVETMVPKLVGGDEQLLRNLVSDIFPGIHQKDSNLDDLKQAIRSHASDSHLVCAPDWEQKVIQLYQIQNLSHGIILVGPAGCGKTSCWRTLVTSLEDIEKKKANIYVIDPKSLSKSDLYGSLDATTREWTDGIFTHTLRKIVDSVRGEQNQRHWIVFDGDVDPEWVENLNSVLDDNKIFTLPNGERVAVPHNVRLLFEVRNLDYATLATVSRCGMIWFSPHVVTLQMRCTHFLDSLRNVSLDTEYRIRASNSEEASPALRVQQYIASILETHFDQDTLLDQVRDFAQKQESIMDYCVPQSLVATFDLLKEGISNIHEYNLRNNDFPLENDIIQKYMEKRLVFSLFWGFGSIMIRKSRIALSEFICAESPISPPAFDDEENLLDYSVRLEDGTWVTWKDLVPDAEVDQNRTASNATVIPTPDTLRHEELLLSWIHNKRNAILCGPPGSGKTMILTSVLKSLPNYESVSLNFSSATGSDLIMKTLEQYCVVTNGPNGFVMRPSQDDKRLVIFCDEINLPANDDYGTQLVITFMRQVIEQGGFWRACDHTWIQLERVVFVGACNPPTDPGRVIMTPRFLRHCPVLFVDFPNSDSLLTIYHAFNKSLFKEMPALSGFVKPTTEAMVDLFSQSQTQFTADMQPHYIYSPRELSRWVRALYVVFKKRSNMTVDEFIKLFVHEGLRIFADRLVHAHEREWTYNTLDTIVCEKFNADHSLLKHPILFSDQMTKDFVCVQQEELRDYLTARLKTFSEEELEVKLVLFDSVLEHILRIDRVLKQPLGHMLLAGVSGAGKTILSKFVSWLNGYSVFQIKAHKNYTLTDFEEDLRDILKRAGCKRETICFIFDEANALESSFLEYMNSLLASGEVPGLFEDEELTNLLGMCKTEISSLGILNIDTDEEVYQWFVSQVQQNLHVVFTINPANSEFKDRAATSPALFNRCVVDWFGDWSQEALMQVASEYTKHMPLQTLPGENEDVKHQILVNTVVQMHNIVRDQSLLLSKQSGRKNHVTPRHFLDFLLHFLALHREKMQELQDQQIHINRGLQALRSTEEEVSNLQATLKVKKEDLAQKNKQADEKLKIIVKDKQLAQTKKDESLQLAQELDSQSKDINERKTAAEEDLQKVQPQLEEAQMALKEIKKRHLDELRNLGNPPTLIKTTLEAVCIMLKKKASAKYDWVTIRKLMRSDTFIKEIIEFDSNDVTEKMRRRLQKEFLPDIPYEAVKRASVACGPMVKWLESQISYSVILAKVDPLKKEVEELEIKTASLRERQSELQMSIQEIETSIQEYEVDYEELLKQTQQIKLEIQTVNTKVERSTKLLKSLGSETVRWQEQSTTFDVQMESLIGDVLLSGAFLTYIGYFDEYYRKVLLDKWSDALGDIKFKEHFDITSYLSTSDKQSEWQSNGLPVDDLCTQNAIIMERFNRYPLIIDPTGQAVEFLMNQMRHKKIVKTSFVDPGFLKSLESCLRWGTPLLVQDAEALDPILNPILNREFRRVGGRTLVGVGNQDIDVSEEFTIFLSSRDPTYMFPADLSSRVTFVNFTVTPSSLQAQCLGIILKHERPEIDKQRSEQLKLQSEYKVRLRSLETSLLNSISESKGNLLDNEELIGTLENLKQSSSDIQTKVEQVEEVMRNLSQVSAVYNRVSALSSKAFFALEQLSELHFLYHFSLGQFMDVVDYILRTPSDLADSDESRVEFLSRELFRVLYSRTSRSMLHKDQLSFALRLTQIFLEGTPDDIPQDEMDLFIKSGVSLHSSFEIPAELTVSTAQKRKLIDIAQLNACSDLERHLKQNISEWNDFLSSTSTKSGISLNIPQCFDKNNSSVVDCFRKMLLVSLLRPSHLDSFCFTFVDRVFGKDFLNVPELNLNVTVEKDLNCYTPLLLASMPGSDASEKIKDLSFASRKVYKSIAMGTVEAYNHADTELKSAMQRGTWVQLKNVHLSPAYLSQLEKHLHEMKLEQRIHKDFRLFLTSELHPNLPSNIIRLSYVIVFETPTGIKASLMRSFSNLTREQVNRAPAERSRLHFLVSWLHALIQERQRYIPLGWSKKYEFSESDSKWAIDTVDSWVDKVAGEQSHMKPERVPWKAITSLLSQSVYGGKIDNEFDQMVLQSLLDRLFIPESYNPDFSLISEGDLMLPEDTSYDSILEWIQKMPPSQPPHYLGLPLNVKTMIQKRRAKNITRKLAKIQNVYDEQLEYGENKDESQSVWRKIMTSVTPWLSALPEELVDFKFLSFTSQQTGSHLNPLLRSLDRELKTASDLLAFIRKQLKELVQISNGELKPNNIHWTLRENISKQTIPKKWCRYPFMSSMTLSEWILDFAARVKQLDALMDHVCAGNFLGNFELWLGGLLFPNAFISATRQFAAEEMHVSLEQLEPKFSFQGDSNGKRFGLRRLTVSGATLKDSALKPSPTTDGSVALHCSLPLTHLEWVAKHAEDSQNDKESVPLYLNANRDSILMVINLPVKENADTMYERGIALSAWSHDV</sequence>
<dbReference type="Gene3D" id="6.10.140.1060">
    <property type="match status" value="1"/>
</dbReference>
<comment type="subcellular location">
    <subcellularLocation>
        <location evidence="2">Cell projection</location>
        <location evidence="2">Cilium membrane</location>
        <topology evidence="2">Peripheral membrane protein</topology>
        <orientation evidence="2">Cytoplasmic side</orientation>
    </subcellularLocation>
    <subcellularLocation>
        <location evidence="1">Cytoplasm</location>
        <location evidence="1">Cytoskeleton</location>
    </subcellularLocation>
</comment>
<dbReference type="Gene3D" id="3.20.180.20">
    <property type="entry name" value="Dynein heavy chain, N-terminal domain 2"/>
    <property type="match status" value="1"/>
</dbReference>
<keyword evidence="12 17" id="KW-0175">Coiled coil</keyword>
<dbReference type="InterPro" id="IPR035706">
    <property type="entry name" value="AAA_9"/>
</dbReference>
<comment type="similarity">
    <text evidence="3">Belongs to the dynein heavy chain family.</text>
</comment>
<dbReference type="InterPro" id="IPR026983">
    <property type="entry name" value="DHC"/>
</dbReference>
<evidence type="ECO:0000313" key="19">
    <source>
        <dbReference type="EMBL" id="CAD9080119.1"/>
    </source>
</evidence>
<dbReference type="GO" id="GO:0051959">
    <property type="term" value="F:dynein light intermediate chain binding"/>
    <property type="evidence" value="ECO:0007669"/>
    <property type="project" value="InterPro"/>
</dbReference>
<dbReference type="Gene3D" id="1.20.920.30">
    <property type="match status" value="1"/>
</dbReference>
<dbReference type="Gene3D" id="1.10.8.1220">
    <property type="match status" value="1"/>
</dbReference>
<dbReference type="Gene3D" id="3.40.50.300">
    <property type="entry name" value="P-loop containing nucleotide triphosphate hydrolases"/>
    <property type="match status" value="5"/>
</dbReference>
<evidence type="ECO:0000256" key="15">
    <source>
        <dbReference type="ARBA" id="ARBA00023212"/>
    </source>
</evidence>
<evidence type="ECO:0000256" key="11">
    <source>
        <dbReference type="ARBA" id="ARBA00023017"/>
    </source>
</evidence>
<dbReference type="InterPro" id="IPR003593">
    <property type="entry name" value="AAA+_ATPase"/>
</dbReference>
<keyword evidence="7" id="KW-0493">Microtubule</keyword>
<dbReference type="InterPro" id="IPR041466">
    <property type="entry name" value="Dynein_AAA5_ext"/>
</dbReference>
<keyword evidence="13" id="KW-0969">Cilium</keyword>
<dbReference type="Pfam" id="PF22597">
    <property type="entry name" value="DYN_lid"/>
    <property type="match status" value="1"/>
</dbReference>
<dbReference type="SUPFAM" id="SSF52540">
    <property type="entry name" value="P-loop containing nucleoside triphosphate hydrolases"/>
    <property type="match status" value="4"/>
</dbReference>
<dbReference type="Pfam" id="PF17852">
    <property type="entry name" value="Dynein_AAA_lid"/>
    <property type="match status" value="1"/>
</dbReference>
<keyword evidence="16" id="KW-0966">Cell projection</keyword>
<dbReference type="GO" id="GO:0008569">
    <property type="term" value="F:minus-end-directed microtubule motor activity"/>
    <property type="evidence" value="ECO:0007669"/>
    <property type="project" value="InterPro"/>
</dbReference>
<dbReference type="PANTHER" id="PTHR45703:SF36">
    <property type="entry name" value="DYNEIN HEAVY CHAIN, CYTOPLASMIC"/>
    <property type="match status" value="1"/>
</dbReference>
<dbReference type="InterPro" id="IPR042222">
    <property type="entry name" value="Dynein_2_N"/>
</dbReference>
<feature type="domain" description="AAA+ ATPase" evidence="18">
    <location>
        <begin position="2821"/>
        <end position="2988"/>
    </location>
</feature>
<dbReference type="InterPro" id="IPR024317">
    <property type="entry name" value="Dynein_heavy_chain_D4_dom"/>
</dbReference>
<accession>A0A7S1KNU3</accession>
<evidence type="ECO:0000256" key="13">
    <source>
        <dbReference type="ARBA" id="ARBA00023069"/>
    </source>
</evidence>
<dbReference type="FunFam" id="1.10.8.710:FF:000001">
    <property type="entry name" value="Dynein axonemal heavy chain 2"/>
    <property type="match status" value="1"/>
</dbReference>
<dbReference type="Gene3D" id="1.10.8.720">
    <property type="entry name" value="Region D6 of dynein motor"/>
    <property type="match status" value="1"/>
</dbReference>
<dbReference type="FunFam" id="3.40.50.300:FF:000122">
    <property type="entry name" value="Cytoplasmic dynein 1 heavy chain"/>
    <property type="match status" value="1"/>
</dbReference>
<dbReference type="PANTHER" id="PTHR45703">
    <property type="entry name" value="DYNEIN HEAVY CHAIN"/>
    <property type="match status" value="1"/>
</dbReference>
<dbReference type="Gene3D" id="1.20.58.1120">
    <property type="match status" value="1"/>
</dbReference>
<dbReference type="Pfam" id="PF12780">
    <property type="entry name" value="AAA_8"/>
    <property type="match status" value="1"/>
</dbReference>
<feature type="domain" description="AAA+ ATPase" evidence="18">
    <location>
        <begin position="1830"/>
        <end position="1965"/>
    </location>
</feature>
<dbReference type="Pfam" id="PF03028">
    <property type="entry name" value="Dynein_heavy"/>
    <property type="match status" value="1"/>
</dbReference>